<dbReference type="InterPro" id="IPR013783">
    <property type="entry name" value="Ig-like_fold"/>
</dbReference>
<evidence type="ECO:0000259" key="4">
    <source>
        <dbReference type="Pfam" id="PF00703"/>
    </source>
</evidence>
<dbReference type="Gene3D" id="2.60.120.260">
    <property type="entry name" value="Galactose-binding domain-like"/>
    <property type="match status" value="1"/>
</dbReference>
<dbReference type="InterPro" id="IPR006103">
    <property type="entry name" value="Glyco_hydro_2_cat"/>
</dbReference>
<evidence type="ECO:0000259" key="6">
    <source>
        <dbReference type="Pfam" id="PF02837"/>
    </source>
</evidence>
<keyword evidence="8" id="KW-1185">Reference proteome</keyword>
<dbReference type="PANTHER" id="PTHR42732:SF2">
    <property type="entry name" value="BETA-MANNOSIDASE"/>
    <property type="match status" value="1"/>
</dbReference>
<dbReference type="InterPro" id="IPR036156">
    <property type="entry name" value="Beta-gal/glucu_dom_sf"/>
</dbReference>
<name>A0A100W1M7_9MYCO</name>
<evidence type="ECO:0000256" key="1">
    <source>
        <dbReference type="ARBA" id="ARBA00007401"/>
    </source>
</evidence>
<feature type="domain" description="Glycoside hydrolase family 2 immunoglobulin-like beta-sandwich" evidence="4">
    <location>
        <begin position="274"/>
        <end position="323"/>
    </location>
</feature>
<dbReference type="InterPro" id="IPR006102">
    <property type="entry name" value="Ig-like_GH2"/>
</dbReference>
<dbReference type="GO" id="GO:0005975">
    <property type="term" value="P:carbohydrate metabolic process"/>
    <property type="evidence" value="ECO:0007669"/>
    <property type="project" value="InterPro"/>
</dbReference>
<dbReference type="Pfam" id="PF02837">
    <property type="entry name" value="Glyco_hydro_2_N"/>
    <property type="match status" value="1"/>
</dbReference>
<dbReference type="Proteomes" id="UP000069620">
    <property type="component" value="Unassembled WGS sequence"/>
</dbReference>
<evidence type="ECO:0000313" key="7">
    <source>
        <dbReference type="EMBL" id="GAS89999.1"/>
    </source>
</evidence>
<feature type="domain" description="Glycosyl hydrolases family 2 sugar binding" evidence="6">
    <location>
        <begin position="104"/>
        <end position="189"/>
    </location>
</feature>
<evidence type="ECO:0000313" key="8">
    <source>
        <dbReference type="Proteomes" id="UP000069620"/>
    </source>
</evidence>
<gene>
    <name evidence="7" type="ORF">RMCB_4095</name>
</gene>
<dbReference type="SUPFAM" id="SSF49303">
    <property type="entry name" value="beta-Galactosidase/glucuronidase domain"/>
    <property type="match status" value="1"/>
</dbReference>
<dbReference type="Pfam" id="PF02836">
    <property type="entry name" value="Glyco_hydro_2_C"/>
    <property type="match status" value="1"/>
</dbReference>
<protein>
    <submittedName>
        <fullName evidence="7">Glycoside hydrolase</fullName>
    </submittedName>
</protein>
<dbReference type="Pfam" id="PF00703">
    <property type="entry name" value="Glyco_hydro_2"/>
    <property type="match status" value="1"/>
</dbReference>
<dbReference type="AlphaFoldDB" id="A0A100W1M7"/>
<sequence length="628" mass="69263">MDAGAWAWHLRGAWLLRLLVAVLVLCACVALPVPAHAVDSWQHRQSPLSTPWTQLVDLAHALPEYPRPQMVRTHWRNLNGGWDYTGWSAPNPPGPNDYHERILVPYPTESALSGIQRHDDQMWYHKTLKIPRTWWGQRVLLHFGAVDQVATVWVNNHQVGYHEGGYTSFTVDITDALQWPGPQNLSVRVEDHNENSPYAVGKQRNQPHGLTYTGASGIWQTVWMEPVRATHVSKLDITPDLTSFAVTPAITGPDPGHVVVAVATRDGREVARASGKPGDTIRVPVPAPHLWTPDDPYLYDIKVWLINRSGKMVDEISSYGGLRTIGIVRDSQGRPRIALNNQIVFLQGVLDQGYWPDGIYTAPTDDALKSDLEQVKKLGLNTVRKHAKVEPARWYYWADKLGLMVLQDMPSLGVPIGGPWGPDPDPPADAKVQFEKELSQIVDQLHDVTSIVGWVPFNEGWGEYDTARIANQVKAQDPTRLVDAESGVNCCKSRPDSGAGDIYDDHTYVGPGATAVHDARAAMIGEYGGIGLVLPDNRWPGPPEAYEMTSDQAQLTKRYLDIGRDLERQVRVGGLSGAIYTQTTDVENEVNGYLSYDRRLVKVDVAAVAAQNRAVIAAGGAGPAPGRS</sequence>
<proteinExistence type="inferred from homology"/>
<dbReference type="SUPFAM" id="SSF51445">
    <property type="entry name" value="(Trans)glycosidases"/>
    <property type="match status" value="1"/>
</dbReference>
<dbReference type="GO" id="GO:0004553">
    <property type="term" value="F:hydrolase activity, hydrolyzing O-glycosyl compounds"/>
    <property type="evidence" value="ECO:0007669"/>
    <property type="project" value="InterPro"/>
</dbReference>
<keyword evidence="3" id="KW-0326">Glycosidase</keyword>
<dbReference type="InterPro" id="IPR008979">
    <property type="entry name" value="Galactose-bd-like_sf"/>
</dbReference>
<dbReference type="RefSeq" id="WP_072278511.1">
    <property type="nucleotide sequence ID" value="NZ_BCSX01000035.1"/>
</dbReference>
<evidence type="ECO:0000256" key="3">
    <source>
        <dbReference type="ARBA" id="ARBA00023295"/>
    </source>
</evidence>
<comment type="similarity">
    <text evidence="1">Belongs to the glycosyl hydrolase 2 family.</text>
</comment>
<evidence type="ECO:0000259" key="5">
    <source>
        <dbReference type="Pfam" id="PF02836"/>
    </source>
</evidence>
<organism evidence="7 8">
    <name type="scientific">Mycolicibacterium brisbanense</name>
    <dbReference type="NCBI Taxonomy" id="146020"/>
    <lineage>
        <taxon>Bacteria</taxon>
        <taxon>Bacillati</taxon>
        <taxon>Actinomycetota</taxon>
        <taxon>Actinomycetes</taxon>
        <taxon>Mycobacteriales</taxon>
        <taxon>Mycobacteriaceae</taxon>
        <taxon>Mycolicibacterium</taxon>
    </lineage>
</organism>
<dbReference type="EMBL" id="BCSX01000035">
    <property type="protein sequence ID" value="GAS89999.1"/>
    <property type="molecule type" value="Genomic_DNA"/>
</dbReference>
<evidence type="ECO:0000256" key="2">
    <source>
        <dbReference type="ARBA" id="ARBA00022801"/>
    </source>
</evidence>
<accession>A0A100W1M7</accession>
<dbReference type="Gene3D" id="2.60.40.10">
    <property type="entry name" value="Immunoglobulins"/>
    <property type="match status" value="1"/>
</dbReference>
<dbReference type="InterPro" id="IPR051913">
    <property type="entry name" value="GH2_Domain-Containing"/>
</dbReference>
<dbReference type="OrthoDB" id="9762066at2"/>
<reference evidence="8" key="2">
    <citation type="submission" date="2016-02" db="EMBL/GenBank/DDBJ databases">
        <title>Draft genome sequence of five rapidly growing Mycobacterium species.</title>
        <authorList>
            <person name="Katahira K."/>
            <person name="Gotou Y."/>
            <person name="Iida K."/>
            <person name="Ogura Y."/>
            <person name="Hayashi T."/>
        </authorList>
    </citation>
    <scope>NUCLEOTIDE SEQUENCE [LARGE SCALE GENOMIC DNA]</scope>
    <source>
        <strain evidence="8">JCM15654</strain>
    </source>
</reference>
<dbReference type="SUPFAM" id="SSF49785">
    <property type="entry name" value="Galactose-binding domain-like"/>
    <property type="match status" value="1"/>
</dbReference>
<dbReference type="STRING" id="146020.RMCB_4095"/>
<dbReference type="InterPro" id="IPR006104">
    <property type="entry name" value="Glyco_hydro_2_N"/>
</dbReference>
<feature type="domain" description="Glycoside hydrolase family 2 catalytic" evidence="5">
    <location>
        <begin position="337"/>
        <end position="488"/>
    </location>
</feature>
<reference evidence="8" key="1">
    <citation type="journal article" date="2016" name="Genome Announc.">
        <title>Draft Genome Sequences of Five Rapidly Growing Mycobacterium Species, M. thermoresistibile, M. fortuitum subsp. acetamidolyticum, M. canariasense, M. brisbanense, and M. novocastrense.</title>
        <authorList>
            <person name="Katahira K."/>
            <person name="Ogura Y."/>
            <person name="Gotoh Y."/>
            <person name="Hayashi T."/>
        </authorList>
    </citation>
    <scope>NUCLEOTIDE SEQUENCE [LARGE SCALE GENOMIC DNA]</scope>
    <source>
        <strain evidence="8">JCM15654</strain>
    </source>
</reference>
<dbReference type="Gene3D" id="3.20.20.80">
    <property type="entry name" value="Glycosidases"/>
    <property type="match status" value="1"/>
</dbReference>
<dbReference type="PANTHER" id="PTHR42732">
    <property type="entry name" value="BETA-GALACTOSIDASE"/>
    <property type="match status" value="1"/>
</dbReference>
<dbReference type="InterPro" id="IPR017853">
    <property type="entry name" value="GH"/>
</dbReference>
<comment type="caution">
    <text evidence="7">The sequence shown here is derived from an EMBL/GenBank/DDBJ whole genome shotgun (WGS) entry which is preliminary data.</text>
</comment>
<keyword evidence="2 7" id="KW-0378">Hydrolase</keyword>